<evidence type="ECO:0000259" key="4">
    <source>
        <dbReference type="PROSITE" id="PS50853"/>
    </source>
</evidence>
<feature type="domain" description="Fibronectin type-III" evidence="4">
    <location>
        <begin position="33"/>
        <end position="127"/>
    </location>
</feature>
<accession>A0A1I8EH80</accession>
<name>A0A1I8EH80_WUCBA</name>
<dbReference type="SUPFAM" id="SSF49899">
    <property type="entry name" value="Concanavalin A-like lectins/glucanases"/>
    <property type="match status" value="1"/>
</dbReference>
<organism evidence="5">
    <name type="scientific">Wuchereria bancrofti</name>
    <dbReference type="NCBI Taxonomy" id="6293"/>
    <lineage>
        <taxon>Eukaryota</taxon>
        <taxon>Metazoa</taxon>
        <taxon>Ecdysozoa</taxon>
        <taxon>Nematoda</taxon>
        <taxon>Chromadorea</taxon>
        <taxon>Rhabditida</taxon>
        <taxon>Spirurina</taxon>
        <taxon>Spiruromorpha</taxon>
        <taxon>Filarioidea</taxon>
        <taxon>Onchocercidae</taxon>
        <taxon>Wuchereria</taxon>
    </lineage>
</organism>
<keyword evidence="1" id="KW-0677">Repeat</keyword>
<dbReference type="PANTHER" id="PTHR46708">
    <property type="entry name" value="TENASCIN"/>
    <property type="match status" value="1"/>
</dbReference>
<dbReference type="InterPro" id="IPR000998">
    <property type="entry name" value="MAM_dom"/>
</dbReference>
<dbReference type="SMART" id="SM00060">
    <property type="entry name" value="FN3"/>
    <property type="match status" value="2"/>
</dbReference>
<dbReference type="PANTHER" id="PTHR46708:SF11">
    <property type="entry name" value="RECEPTOR-TYPE TYROSINE-PROTEIN PHOSPHATASE ETA-LIKE"/>
    <property type="match status" value="1"/>
</dbReference>
<proteinExistence type="predicted"/>
<protein>
    <recommendedName>
        <fullName evidence="6">Fibronectin type III domain-containing protein</fullName>
    </recommendedName>
</protein>
<feature type="domain" description="Fibronectin type-III" evidence="4">
    <location>
        <begin position="140"/>
        <end position="243"/>
    </location>
</feature>
<dbReference type="InterPro" id="IPR013320">
    <property type="entry name" value="ConA-like_dom_sf"/>
</dbReference>
<feature type="chain" id="PRO_5009318202" description="Fibronectin type III domain-containing protein" evidence="2">
    <location>
        <begin position="28"/>
        <end position="427"/>
    </location>
</feature>
<dbReference type="SUPFAM" id="SSF49265">
    <property type="entry name" value="Fibronectin type III"/>
    <property type="match status" value="1"/>
</dbReference>
<dbReference type="Pfam" id="PF00629">
    <property type="entry name" value="MAM"/>
    <property type="match status" value="1"/>
</dbReference>
<dbReference type="SMART" id="SM00137">
    <property type="entry name" value="MAM"/>
    <property type="match status" value="1"/>
</dbReference>
<evidence type="ECO:0000256" key="1">
    <source>
        <dbReference type="ARBA" id="ARBA00022737"/>
    </source>
</evidence>
<dbReference type="WBParaSite" id="maker-PairedContig_2018-snap-gene-0.2-mRNA-1">
    <property type="protein sequence ID" value="maker-PairedContig_2018-snap-gene-0.2-mRNA-1"/>
    <property type="gene ID" value="maker-PairedContig_2018-snap-gene-0.2"/>
</dbReference>
<evidence type="ECO:0008006" key="6">
    <source>
        <dbReference type="Google" id="ProtNLM"/>
    </source>
</evidence>
<dbReference type="STRING" id="6293.A0A1I8EH80"/>
<dbReference type="Gene3D" id="2.60.120.200">
    <property type="match status" value="1"/>
</dbReference>
<dbReference type="InterPro" id="IPR003961">
    <property type="entry name" value="FN3_dom"/>
</dbReference>
<feature type="signal peptide" evidence="2">
    <location>
        <begin position="1"/>
        <end position="27"/>
    </location>
</feature>
<keyword evidence="2" id="KW-0732">Signal</keyword>
<dbReference type="InterPro" id="IPR050991">
    <property type="entry name" value="ECM_Regulatory_Proteins"/>
</dbReference>
<dbReference type="PROSITE" id="PS50060">
    <property type="entry name" value="MAM_2"/>
    <property type="match status" value="1"/>
</dbReference>
<dbReference type="CDD" id="cd00063">
    <property type="entry name" value="FN3"/>
    <property type="match status" value="2"/>
</dbReference>
<evidence type="ECO:0000259" key="3">
    <source>
        <dbReference type="PROSITE" id="PS50060"/>
    </source>
</evidence>
<feature type="domain" description="MAM" evidence="3">
    <location>
        <begin position="255"/>
        <end position="413"/>
    </location>
</feature>
<reference evidence="5" key="1">
    <citation type="submission" date="2016-11" db="UniProtKB">
        <authorList>
            <consortium name="WormBaseParasite"/>
        </authorList>
    </citation>
    <scope>IDENTIFICATION</scope>
    <source>
        <strain evidence="5">pt0022</strain>
    </source>
</reference>
<dbReference type="Pfam" id="PF00041">
    <property type="entry name" value="fn3"/>
    <property type="match status" value="1"/>
</dbReference>
<dbReference type="PROSITE" id="PS50853">
    <property type="entry name" value="FN3"/>
    <property type="match status" value="2"/>
</dbReference>
<dbReference type="Gene3D" id="2.60.40.10">
    <property type="entry name" value="Immunoglobulins"/>
    <property type="match status" value="2"/>
</dbReference>
<dbReference type="InterPro" id="IPR036116">
    <property type="entry name" value="FN3_sf"/>
</dbReference>
<sequence>MRQNFNNFIAFLFSLLNAFHWLSQTVAQEEWRVPDMPENVHWKTDDNSITIWWNPPATADEILVRGYTISYGIGTPNRRVIIEGANTNAFTINKLKSNTTYVFALTAYNEADGEDSEKFFFTATTEIGKSSDEQLINLQRPTNVNANAISPTEISIQWTDPNVDIYYDHQSESIRSLFRKRKYVIQYGEYQSLNLEKVTSAVPYVLLSNLQPATDYEIIIKIILPNGIESAWTIREVVQTLPNVALMGGSKLIELRFNFEQSEKCFFYSDSSAPLQWKMIEAKSYDELKGRSAKHFVSLQSTIFDKNYGHLISTPIILNDNNYCLSVWIYVKQFSKGTLTIALLRKEKHYDDSNNLFIGRLEEMPKEQWHHSLLDFVNSRHVFQISFKVRKEDGNQFWLALDDIALHYGKCNSDPDAPLRDNGQFEC</sequence>
<evidence type="ECO:0000313" key="5">
    <source>
        <dbReference type="WBParaSite" id="maker-PairedContig_2018-snap-gene-0.2-mRNA-1"/>
    </source>
</evidence>
<dbReference type="AlphaFoldDB" id="A0A1I8EH80"/>
<dbReference type="GO" id="GO:0016020">
    <property type="term" value="C:membrane"/>
    <property type="evidence" value="ECO:0007669"/>
    <property type="project" value="InterPro"/>
</dbReference>
<dbReference type="InterPro" id="IPR013783">
    <property type="entry name" value="Ig-like_fold"/>
</dbReference>
<evidence type="ECO:0000256" key="2">
    <source>
        <dbReference type="SAM" id="SignalP"/>
    </source>
</evidence>